<dbReference type="OrthoDB" id="9934714at2759"/>
<dbReference type="PANTHER" id="PTHR35079:SF1">
    <property type="entry name" value="LUNG ADENOMA SUSCEPTIBILITY PROTEIN 2"/>
    <property type="match status" value="1"/>
</dbReference>
<organism evidence="1 2">
    <name type="scientific">Hymenochirus boettgeri</name>
    <name type="common">Congo dwarf clawed frog</name>
    <dbReference type="NCBI Taxonomy" id="247094"/>
    <lineage>
        <taxon>Eukaryota</taxon>
        <taxon>Metazoa</taxon>
        <taxon>Chordata</taxon>
        <taxon>Craniata</taxon>
        <taxon>Vertebrata</taxon>
        <taxon>Euteleostomi</taxon>
        <taxon>Amphibia</taxon>
        <taxon>Batrachia</taxon>
        <taxon>Anura</taxon>
        <taxon>Pipoidea</taxon>
        <taxon>Pipidae</taxon>
        <taxon>Pipinae</taxon>
        <taxon>Hymenochirus</taxon>
    </lineage>
</organism>
<dbReference type="PANTHER" id="PTHR35079">
    <property type="entry name" value="LUNG ADENOMA SUSCEPTIBILITY PROTEIN 2"/>
    <property type="match status" value="1"/>
</dbReference>
<dbReference type="Proteomes" id="UP000812440">
    <property type="component" value="Chromosome 1"/>
</dbReference>
<dbReference type="InterPro" id="IPR052679">
    <property type="entry name" value="Cell_Prolif_Regulator"/>
</dbReference>
<dbReference type="AlphaFoldDB" id="A0A8T2KL88"/>
<gene>
    <name evidence="1" type="ORF">GDO86_002526</name>
</gene>
<evidence type="ECO:0000313" key="1">
    <source>
        <dbReference type="EMBL" id="KAG8456774.1"/>
    </source>
</evidence>
<proteinExistence type="predicted"/>
<comment type="caution">
    <text evidence="1">The sequence shown here is derived from an EMBL/GenBank/DDBJ whole genome shotgun (WGS) entry which is preliminary data.</text>
</comment>
<accession>A0A8T2KL88</accession>
<name>A0A8T2KL88_9PIPI</name>
<keyword evidence="2" id="KW-1185">Reference proteome</keyword>
<dbReference type="EMBL" id="JAACNH010000001">
    <property type="protein sequence ID" value="KAG8456774.1"/>
    <property type="molecule type" value="Genomic_DNA"/>
</dbReference>
<evidence type="ECO:0008006" key="3">
    <source>
        <dbReference type="Google" id="ProtNLM"/>
    </source>
</evidence>
<evidence type="ECO:0000313" key="2">
    <source>
        <dbReference type="Proteomes" id="UP000812440"/>
    </source>
</evidence>
<reference evidence="1" key="1">
    <citation type="thesis" date="2020" institute="ProQuest LLC" country="789 East Eisenhower Parkway, Ann Arbor, MI, USA">
        <title>Comparative Genomics and Chromosome Evolution.</title>
        <authorList>
            <person name="Mudd A.B."/>
        </authorList>
    </citation>
    <scope>NUCLEOTIDE SEQUENCE</scope>
    <source>
        <strain evidence="1">Female2</strain>
        <tissue evidence="1">Blood</tissue>
    </source>
</reference>
<protein>
    <recommendedName>
        <fullName evidence="3">Lung adenoma susceptibility protein 2</fullName>
    </recommendedName>
</protein>
<sequence>MDVINNMARFYSPDSSGSISSLLASCTLGNSTNSCNRSHVSIQYKGKSYDSASIALEAYIEDYEEALRSSVHSNGKLANRKSLNPSFKQTASLNAELKNKVSLSRRRPVNRDSDLLSLTTDDLLSFPSNGSLPLFQGYHSEQKINKGHKTSNVSSLRKPTDLSSQPLSPFQRCTLDFLDLEGYRDIPIAHYNENRLNHSQAKYRDLLTSNPLQSVLKKDYPRWLTSHKSDLSVSGLTSVPEVKYPVWLKNYELLSDSDSQRHREELNLVQTPKTFPGAVSEYQNYNQCSINMPLKGDPSELLLHKSQDANTSKTEVLSPLQYKGSPQTEEILEGERSWENIPFPTKLPVPVLWEDAVLGTSLKPKASRKSHNGPLVEAHYSDTQASTFSGGNHHGPVEALKHMLFNLQTIQQSVIPAKTTKQIEEITKASREADADLQSFEHEMFPVNQSLQKALHHLSRLKELVGDHNMTQYKLKDSDS</sequence>